<reference evidence="13 14" key="1">
    <citation type="submission" date="2021-05" db="EMBL/GenBank/DDBJ databases">
        <title>Genome Assembly of Synthetic Allotetraploid Brassica napus Reveals Homoeologous Exchanges between Subgenomes.</title>
        <authorList>
            <person name="Davis J.T."/>
        </authorList>
    </citation>
    <scope>NUCLEOTIDE SEQUENCE [LARGE SCALE GENOMIC DNA]</scope>
    <source>
        <strain evidence="14">cv. Da-Ae</strain>
        <tissue evidence="13">Seedling</tissue>
    </source>
</reference>
<feature type="region of interest" description="Disordered" evidence="11">
    <location>
        <begin position="395"/>
        <end position="500"/>
    </location>
</feature>
<protein>
    <recommendedName>
        <fullName evidence="15">Proton pump-interactor 1</fullName>
    </recommendedName>
</protein>
<feature type="coiled-coil region" evidence="10">
    <location>
        <begin position="117"/>
        <end position="144"/>
    </location>
</feature>
<feature type="compositionally biased region" description="Acidic residues" evidence="11">
    <location>
        <begin position="472"/>
        <end position="481"/>
    </location>
</feature>
<keyword evidence="3" id="KW-1003">Cell membrane</keyword>
<evidence type="ECO:0000256" key="7">
    <source>
        <dbReference type="ARBA" id="ARBA00023054"/>
    </source>
</evidence>
<evidence type="ECO:0000256" key="11">
    <source>
        <dbReference type="SAM" id="MobiDB-lite"/>
    </source>
</evidence>
<comment type="similarity">
    <text evidence="9">Belongs to the plant Proton pump-interactor protein family.</text>
</comment>
<evidence type="ECO:0000256" key="4">
    <source>
        <dbReference type="ARBA" id="ARBA00022692"/>
    </source>
</evidence>
<keyword evidence="6 12" id="KW-1133">Transmembrane helix</keyword>
<evidence type="ECO:0000256" key="5">
    <source>
        <dbReference type="ARBA" id="ARBA00022824"/>
    </source>
</evidence>
<evidence type="ECO:0000313" key="14">
    <source>
        <dbReference type="Proteomes" id="UP000824890"/>
    </source>
</evidence>
<gene>
    <name evidence="13" type="ORF">HID58_080663</name>
</gene>
<feature type="transmembrane region" description="Helical" evidence="12">
    <location>
        <begin position="623"/>
        <end position="645"/>
    </location>
</feature>
<feature type="compositionally biased region" description="Basic and acidic residues" evidence="11">
    <location>
        <begin position="456"/>
        <end position="465"/>
    </location>
</feature>
<evidence type="ECO:0000256" key="12">
    <source>
        <dbReference type="SAM" id="Phobius"/>
    </source>
</evidence>
<keyword evidence="4 12" id="KW-0812">Transmembrane</keyword>
<evidence type="ECO:0000256" key="2">
    <source>
        <dbReference type="ARBA" id="ARBA00004389"/>
    </source>
</evidence>
<feature type="compositionally biased region" description="Basic and acidic residues" evidence="11">
    <location>
        <begin position="41"/>
        <end position="57"/>
    </location>
</feature>
<keyword evidence="14" id="KW-1185">Reference proteome</keyword>
<feature type="compositionally biased region" description="Basic and acidic residues" evidence="11">
    <location>
        <begin position="395"/>
        <end position="410"/>
    </location>
</feature>
<organism evidence="13 14">
    <name type="scientific">Brassica napus</name>
    <name type="common">Rape</name>
    <dbReference type="NCBI Taxonomy" id="3708"/>
    <lineage>
        <taxon>Eukaryota</taxon>
        <taxon>Viridiplantae</taxon>
        <taxon>Streptophyta</taxon>
        <taxon>Embryophyta</taxon>
        <taxon>Tracheophyta</taxon>
        <taxon>Spermatophyta</taxon>
        <taxon>Magnoliopsida</taxon>
        <taxon>eudicotyledons</taxon>
        <taxon>Gunneridae</taxon>
        <taxon>Pentapetalae</taxon>
        <taxon>rosids</taxon>
        <taxon>malvids</taxon>
        <taxon>Brassicales</taxon>
        <taxon>Brassicaceae</taxon>
        <taxon>Brassiceae</taxon>
        <taxon>Brassica</taxon>
    </lineage>
</organism>
<evidence type="ECO:0000256" key="1">
    <source>
        <dbReference type="ARBA" id="ARBA00004162"/>
    </source>
</evidence>
<proteinExistence type="inferred from homology"/>
<evidence type="ECO:0000256" key="3">
    <source>
        <dbReference type="ARBA" id="ARBA00022475"/>
    </source>
</evidence>
<dbReference type="PANTHER" id="PTHR32219">
    <property type="entry name" value="RNA-BINDING PROTEIN YLMH-RELATED"/>
    <property type="match status" value="1"/>
</dbReference>
<evidence type="ECO:0000313" key="13">
    <source>
        <dbReference type="EMBL" id="KAH0863452.1"/>
    </source>
</evidence>
<keyword evidence="7 10" id="KW-0175">Coiled coil</keyword>
<feature type="compositionally biased region" description="Low complexity" evidence="11">
    <location>
        <begin position="425"/>
        <end position="435"/>
    </location>
</feature>
<evidence type="ECO:0008006" key="15">
    <source>
        <dbReference type="Google" id="ProtNLM"/>
    </source>
</evidence>
<evidence type="ECO:0000256" key="10">
    <source>
        <dbReference type="SAM" id="Coils"/>
    </source>
</evidence>
<evidence type="ECO:0000256" key="8">
    <source>
        <dbReference type="ARBA" id="ARBA00023136"/>
    </source>
</evidence>
<feature type="region of interest" description="Disordered" evidence="11">
    <location>
        <begin position="532"/>
        <end position="613"/>
    </location>
</feature>
<keyword evidence="8 12" id="KW-0472">Membrane</keyword>
<accession>A0ABQ7Y5J3</accession>
<feature type="non-terminal residue" evidence="13">
    <location>
        <position position="1"/>
    </location>
</feature>
<dbReference type="PANTHER" id="PTHR32219:SF18">
    <property type="entry name" value="PROTON PUMP-INTERACTOR 1"/>
    <property type="match status" value="1"/>
</dbReference>
<evidence type="ECO:0000256" key="9">
    <source>
        <dbReference type="ARBA" id="ARBA00038080"/>
    </source>
</evidence>
<comment type="subcellular location">
    <subcellularLocation>
        <location evidence="1">Cell membrane</location>
        <topology evidence="1">Single-pass membrane protein</topology>
    </subcellularLocation>
    <subcellularLocation>
        <location evidence="2">Endoplasmic reticulum membrane</location>
        <topology evidence="2">Single-pass membrane protein</topology>
    </subcellularLocation>
</comment>
<evidence type="ECO:0000256" key="6">
    <source>
        <dbReference type="ARBA" id="ARBA00022989"/>
    </source>
</evidence>
<comment type="caution">
    <text evidence="13">The sequence shown here is derived from an EMBL/GenBank/DDBJ whole genome shotgun (WGS) entry which is preliminary data.</text>
</comment>
<feature type="coiled-coil region" evidence="10">
    <location>
        <begin position="272"/>
        <end position="327"/>
    </location>
</feature>
<feature type="region of interest" description="Disordered" evidence="11">
    <location>
        <begin position="41"/>
        <end position="88"/>
    </location>
</feature>
<dbReference type="Proteomes" id="UP000824890">
    <property type="component" value="Unassembled WGS sequence"/>
</dbReference>
<dbReference type="InterPro" id="IPR055282">
    <property type="entry name" value="PPI1-4"/>
</dbReference>
<feature type="compositionally biased region" description="Basic and acidic residues" evidence="11">
    <location>
        <begin position="581"/>
        <end position="597"/>
    </location>
</feature>
<feature type="compositionally biased region" description="Acidic residues" evidence="11">
    <location>
        <begin position="562"/>
        <end position="580"/>
    </location>
</feature>
<name>A0ABQ7Y5J3_BRANA</name>
<feature type="compositionally biased region" description="Basic and acidic residues" evidence="11">
    <location>
        <begin position="533"/>
        <end position="547"/>
    </location>
</feature>
<dbReference type="EMBL" id="JAGKQM010000018">
    <property type="protein sequence ID" value="KAH0863452.1"/>
    <property type="molecule type" value="Genomic_DNA"/>
</dbReference>
<sequence length="646" mass="72769">KRVFFGYLFQISISLSPFTKMGVEVVNFGGFEVAPAPFEAKPETNGKVEQGKGDKVAIKSGSHGEPPKKAEESSSSSKISSDVPKDAAEEWPAAKQIRSFYFVKYRRNDDPKIKAKLEVADKEVEKLNKARSAVIEELRAKKAERSKLFDMLDPLKSERQGFNNKFDEKRKEMEPLQQALGKLRGNDGGSSRGPVICSSQEELNSMIYSYEYRIQHESIPLTEEKQLLKEIRLLEGTRDKVIANEAMRAKIKEAMGHKDDIQGQVKLMGAGLDGVKKERQAISARINELSEKVKATKDEIQVLENELKTVTEKRDKAYSNIRDLKKQSVETNSGFYQGRNVLNKARELAAQRNVDELEALSNAEVEKFVSLWCSNKNFREDYEKRLLGSLDARQMSRDGRMRNPEEKPLVAREAPSAKAAPSVTEVVPKPKAKQQQPKEEEVSAPKPDAAPPVAQKAEKAKEAVKGKKNVVVDDDDEEEEVYGLGKPQKEEEEVDEATVKEMRKQEEIAKAKLAMERKKKLAEKAAAKAAIRAQKEAEKKEQKEREKAAKKKTGGSNAYEAISEEVPEASEAEKEETEAPVEEKPKKEKKVLKEKPIRNRIRNRGGPETLPRPMLKRKKQTNYMVWAAPAAVVVLMLLVLGYYYVL</sequence>
<keyword evidence="5" id="KW-0256">Endoplasmic reticulum</keyword>